<evidence type="ECO:0000313" key="5">
    <source>
        <dbReference type="EMBL" id="XDJ67359.1"/>
    </source>
</evidence>
<evidence type="ECO:0000313" key="6">
    <source>
        <dbReference type="EMBL" id="XDJ78546.1"/>
    </source>
</evidence>
<dbReference type="EMBL" id="CP158260">
    <property type="protein sequence ID" value="XDJ64235.1"/>
    <property type="molecule type" value="Genomic_DNA"/>
</dbReference>
<dbReference type="EMBL" id="CP158259">
    <property type="protein sequence ID" value="XDJ61149.1"/>
    <property type="molecule type" value="Genomic_DNA"/>
</dbReference>
<dbReference type="EMBL" id="CP158261">
    <property type="protein sequence ID" value="XDJ67359.1"/>
    <property type="molecule type" value="Genomic_DNA"/>
</dbReference>
<evidence type="ECO:0000256" key="1">
    <source>
        <dbReference type="SAM" id="Coils"/>
    </source>
</evidence>
<keyword evidence="1" id="KW-0175">Coiled coil</keyword>
<evidence type="ECO:0000313" key="2">
    <source>
        <dbReference type="EMBL" id="XDJ58145.1"/>
    </source>
</evidence>
<evidence type="ECO:0000313" key="3">
    <source>
        <dbReference type="EMBL" id="XDJ61149.1"/>
    </source>
</evidence>
<name>A0AB39FJF7_9BURK</name>
<accession>A0AB39FJF7</accession>
<dbReference type="EMBL" id="CP158258">
    <property type="protein sequence ID" value="XDJ58145.1"/>
    <property type="molecule type" value="Genomic_DNA"/>
</dbReference>
<protein>
    <submittedName>
        <fullName evidence="6">Uncharacterized protein</fullName>
    </submittedName>
</protein>
<dbReference type="EMBL" id="CP158265">
    <property type="protein sequence ID" value="XDJ78546.1"/>
    <property type="molecule type" value="Genomic_DNA"/>
</dbReference>
<reference evidence="6" key="1">
    <citation type="submission" date="2024-05" db="EMBL/GenBank/DDBJ databases">
        <authorList>
            <person name="Luo Y.-C."/>
            <person name="Nicholds J."/>
            <person name="Mortimer T."/>
            <person name="Maboni G."/>
        </authorList>
    </citation>
    <scope>NUCLEOTIDE SEQUENCE</scope>
    <source>
        <strain evidence="6">143769</strain>
        <strain evidence="5">145849</strain>
        <strain evidence="4">145850</strain>
        <strain evidence="3">145852</strain>
        <strain evidence="2">148131</strain>
    </source>
</reference>
<evidence type="ECO:0000313" key="4">
    <source>
        <dbReference type="EMBL" id="XDJ64235.1"/>
    </source>
</evidence>
<gene>
    <name evidence="2" type="ORF">ABRY90_12925</name>
    <name evidence="5" type="ORF">ABRY91_04845</name>
    <name evidence="3" type="ORF">ABRY92_00535</name>
    <name evidence="4" type="ORF">ABRZ03_02475</name>
    <name evidence="6" type="ORF">ABRZ10_07080</name>
</gene>
<dbReference type="AlphaFoldDB" id="A0AB39FJF7"/>
<organism evidence="6">
    <name type="scientific">Castellaniella ginsengisoli</name>
    <dbReference type="NCBI Taxonomy" id="546114"/>
    <lineage>
        <taxon>Bacteria</taxon>
        <taxon>Pseudomonadati</taxon>
        <taxon>Pseudomonadota</taxon>
        <taxon>Betaproteobacteria</taxon>
        <taxon>Burkholderiales</taxon>
        <taxon>Alcaligenaceae</taxon>
        <taxon>Castellaniella</taxon>
    </lineage>
</organism>
<feature type="coiled-coil region" evidence="1">
    <location>
        <begin position="48"/>
        <end position="88"/>
    </location>
</feature>
<dbReference type="RefSeq" id="WP_269360199.1">
    <property type="nucleotide sequence ID" value="NZ_CP158258.1"/>
</dbReference>
<sequence length="156" mass="17489">MDLMGLFTGVTQGISAYKTAVETLDEAKVAAATNELQVQLTHLGAEVIAMQKESLQAAERERATLRAKNELEDRVRELETRISERARYELVDAFMGAFVYRLKEASADGEPMHYVCQTCLDNKAVKSVIQRHAAAGSDAYCPTCKTTFHLNWFRQK</sequence>
<proteinExistence type="predicted"/>